<feature type="compositionally biased region" description="Polar residues" evidence="1">
    <location>
        <begin position="1"/>
        <end position="13"/>
    </location>
</feature>
<organism evidence="2 3">
    <name type="scientific">Yasminevirus sp. GU-2018</name>
    <dbReference type="NCBI Taxonomy" id="2420051"/>
    <lineage>
        <taxon>Viruses</taxon>
        <taxon>Varidnaviria</taxon>
        <taxon>Bamfordvirae</taxon>
        <taxon>Nucleocytoviricota</taxon>
        <taxon>Megaviricetes</taxon>
        <taxon>Imitervirales</taxon>
        <taxon>Mimiviridae</taxon>
        <taxon>Klosneuvirinae</taxon>
        <taxon>Yasminevirus</taxon>
        <taxon>Yasminevirus saudimassiliense</taxon>
    </lineage>
</organism>
<feature type="compositionally biased region" description="Acidic residues" evidence="1">
    <location>
        <begin position="428"/>
        <end position="474"/>
    </location>
</feature>
<proteinExistence type="predicted"/>
<feature type="region of interest" description="Disordered" evidence="1">
    <location>
        <begin position="401"/>
        <end position="518"/>
    </location>
</feature>
<evidence type="ECO:0000313" key="3">
    <source>
        <dbReference type="Proteomes" id="UP000594342"/>
    </source>
</evidence>
<comment type="caution">
    <text evidence="2">The sequence shown here is derived from an EMBL/GenBank/DDBJ whole genome shotgun (WGS) entry which is preliminary data.</text>
</comment>
<feature type="region of interest" description="Disordered" evidence="1">
    <location>
        <begin position="125"/>
        <end position="300"/>
    </location>
</feature>
<feature type="region of interest" description="Disordered" evidence="1">
    <location>
        <begin position="1"/>
        <end position="21"/>
    </location>
</feature>
<sequence>MGQATSTQVQTGSGRIEEDDTLTNAQLGHNIESLFKSPHSTRIDSVRIDRTDRAMDTSPVEVDTIVNQLKGGNRSRVSVIPARQRYKVTPKSVISKVGGASTGGFNLNSEDIRFVRDMVYQNRRGGALEDDQGQDVDSSRDLSASPEPQSVFRPASSNDAQGDLGGLDSATSPFDPLSATSQDDPTLSASSPFDREDEEGQEQEDEQEQEELEEDDDDQNTNINTTTVEYNEVPLASKIQDVSPSTIKQSQDNSNPAVVAIPVPDVPKESPKAQMSVASVEQTPSVVQDLPKMENPSPVVSSEQVFVSNLVGGQSSLDKDIKMIRRLIDNTVRQRGGNTNGEQQTQTQVSKENMEELLSEDGLADIRESLAKNGVIKRTQNGGGDNDLKIFRDNILNQSAETYSNTSPDPSNFLEEMAGGSKKKASKDDEDDEDLEEDDDDDGEDDDDDVEKDEDDDDDNDDEEEEDLGEEEDGVATSSQEGGDGLKDDDSSSSDDDSSSSSNSSGSSSSSSSSDSEISRGAITIMHNAINKTMERKQNNSKYLKNNGYKVTSNSDRDYKINNKMMYSSQSSDVHSSVGGSDYLNSMRNRDRFM</sequence>
<evidence type="ECO:0000313" key="2">
    <source>
        <dbReference type="EMBL" id="VBB18006.1"/>
    </source>
</evidence>
<name>A0A5K0UA84_9VIRU</name>
<dbReference type="Proteomes" id="UP000594342">
    <property type="component" value="Unassembled WGS sequence"/>
</dbReference>
<feature type="compositionally biased region" description="Low complexity" evidence="1">
    <location>
        <begin position="499"/>
        <end position="516"/>
    </location>
</feature>
<feature type="compositionally biased region" description="Polar residues" evidence="1">
    <location>
        <begin position="240"/>
        <end position="255"/>
    </location>
</feature>
<feature type="compositionally biased region" description="Acidic residues" evidence="1">
    <location>
        <begin position="195"/>
        <end position="219"/>
    </location>
</feature>
<feature type="compositionally biased region" description="Low complexity" evidence="1">
    <location>
        <begin position="333"/>
        <end position="348"/>
    </location>
</feature>
<dbReference type="EMBL" id="UPSH01000001">
    <property type="protein sequence ID" value="VBB18006.1"/>
    <property type="molecule type" value="Genomic_DNA"/>
</dbReference>
<protein>
    <submittedName>
        <fullName evidence="2">Uncharacterized protein</fullName>
    </submittedName>
</protein>
<feature type="compositionally biased region" description="Polar residues" evidence="1">
    <location>
        <begin position="401"/>
        <end position="410"/>
    </location>
</feature>
<gene>
    <name evidence="2" type="ORF">YASMINEVIRUS_469</name>
</gene>
<feature type="compositionally biased region" description="Polar residues" evidence="1">
    <location>
        <begin position="276"/>
        <end position="286"/>
    </location>
</feature>
<keyword evidence="3" id="KW-1185">Reference proteome</keyword>
<feature type="compositionally biased region" description="Polar residues" evidence="1">
    <location>
        <begin position="178"/>
        <end position="191"/>
    </location>
</feature>
<reference evidence="2 3" key="1">
    <citation type="submission" date="2018-10" db="EMBL/GenBank/DDBJ databases">
        <authorList>
            <consortium name="IHU Genomes"/>
        </authorList>
    </citation>
    <scope>NUCLEOTIDE SEQUENCE [LARGE SCALE GENOMIC DNA]</scope>
    <source>
        <strain evidence="2 3">A1</strain>
    </source>
</reference>
<accession>A0A5K0UA84</accession>
<evidence type="ECO:0000256" key="1">
    <source>
        <dbReference type="SAM" id="MobiDB-lite"/>
    </source>
</evidence>
<feature type="region of interest" description="Disordered" evidence="1">
    <location>
        <begin position="332"/>
        <end position="356"/>
    </location>
</feature>